<feature type="domain" description="ABC transporter" evidence="5">
    <location>
        <begin position="3"/>
        <end position="204"/>
    </location>
</feature>
<dbReference type="AlphaFoldDB" id="A0A1H9JMY7"/>
<dbReference type="InterPro" id="IPR003593">
    <property type="entry name" value="AAA+_ATPase"/>
</dbReference>
<dbReference type="Proteomes" id="UP000199352">
    <property type="component" value="Unassembled WGS sequence"/>
</dbReference>
<keyword evidence="2" id="KW-0813">Transport</keyword>
<gene>
    <name evidence="6" type="ORF">SAMN05216188_10675</name>
</gene>
<dbReference type="Gene3D" id="3.40.50.300">
    <property type="entry name" value="P-loop containing nucleotide triphosphate hydrolases"/>
    <property type="match status" value="1"/>
</dbReference>
<dbReference type="RefSeq" id="WP_089951417.1">
    <property type="nucleotide sequence ID" value="NZ_FOFR01000006.1"/>
</dbReference>
<evidence type="ECO:0000256" key="2">
    <source>
        <dbReference type="ARBA" id="ARBA00022448"/>
    </source>
</evidence>
<name>A0A1H9JMY7_9PSEU</name>
<keyword evidence="4" id="KW-0067">ATP-binding</keyword>
<dbReference type="GO" id="GO:0016887">
    <property type="term" value="F:ATP hydrolysis activity"/>
    <property type="evidence" value="ECO:0007669"/>
    <property type="project" value="InterPro"/>
</dbReference>
<dbReference type="InterPro" id="IPR027417">
    <property type="entry name" value="P-loop_NTPase"/>
</dbReference>
<keyword evidence="7" id="KW-1185">Reference proteome</keyword>
<proteinExistence type="inferred from homology"/>
<dbReference type="EMBL" id="FOFR01000006">
    <property type="protein sequence ID" value="SEQ88304.1"/>
    <property type="molecule type" value="Genomic_DNA"/>
</dbReference>
<accession>A0A1H9JMY7</accession>
<organism evidence="6 7">
    <name type="scientific">Lentzea xinjiangensis</name>
    <dbReference type="NCBI Taxonomy" id="402600"/>
    <lineage>
        <taxon>Bacteria</taxon>
        <taxon>Bacillati</taxon>
        <taxon>Actinomycetota</taxon>
        <taxon>Actinomycetes</taxon>
        <taxon>Pseudonocardiales</taxon>
        <taxon>Pseudonocardiaceae</taxon>
        <taxon>Lentzea</taxon>
    </lineage>
</organism>
<keyword evidence="3" id="KW-0547">Nucleotide-binding</keyword>
<reference evidence="7" key="1">
    <citation type="submission" date="2016-10" db="EMBL/GenBank/DDBJ databases">
        <authorList>
            <person name="Varghese N."/>
            <person name="Submissions S."/>
        </authorList>
    </citation>
    <scope>NUCLEOTIDE SEQUENCE [LARGE SCALE GENOMIC DNA]</scope>
    <source>
        <strain evidence="7">CGMCC 4.3525</strain>
    </source>
</reference>
<dbReference type="Pfam" id="PF00005">
    <property type="entry name" value="ABC_tran"/>
    <property type="match status" value="1"/>
</dbReference>
<dbReference type="GO" id="GO:0005524">
    <property type="term" value="F:ATP binding"/>
    <property type="evidence" value="ECO:0007669"/>
    <property type="project" value="UniProtKB-KW"/>
</dbReference>
<evidence type="ECO:0000259" key="5">
    <source>
        <dbReference type="PROSITE" id="PS50893"/>
    </source>
</evidence>
<evidence type="ECO:0000256" key="4">
    <source>
        <dbReference type="ARBA" id="ARBA00022840"/>
    </source>
</evidence>
<dbReference type="STRING" id="402600.SAMN05216188_10675"/>
<dbReference type="SUPFAM" id="SSF52540">
    <property type="entry name" value="P-loop containing nucleoside triphosphate hydrolases"/>
    <property type="match status" value="1"/>
</dbReference>
<comment type="similarity">
    <text evidence="1">Belongs to the ABC transporter superfamily.</text>
</comment>
<protein>
    <submittedName>
        <fullName evidence="6">ABC transporter</fullName>
    </submittedName>
</protein>
<dbReference type="SMART" id="SM00382">
    <property type="entry name" value="AAA"/>
    <property type="match status" value="1"/>
</dbReference>
<dbReference type="PANTHER" id="PTHR43335">
    <property type="entry name" value="ABC TRANSPORTER, ATP-BINDING PROTEIN"/>
    <property type="match status" value="1"/>
</dbReference>
<dbReference type="OrthoDB" id="6198786at2"/>
<dbReference type="PROSITE" id="PS50893">
    <property type="entry name" value="ABC_TRANSPORTER_2"/>
    <property type="match status" value="1"/>
</dbReference>
<dbReference type="InterPro" id="IPR003439">
    <property type="entry name" value="ABC_transporter-like_ATP-bd"/>
</dbReference>
<sequence>MSLAVGDAGFSYGGIPVFTSLSFVVAPGEAVAVVGANGAGKSTLLRCLAGAEVLDAGSVLLDGEVLDESSAAARSAVASLLDDADYFPDVSVVEHLRLLAWLHGTAEPEGEVLGVLAELGLDEVRDRLPPALSSGQRHRLGLASCFVRPRRLLVLDEPEQRLDAQGRAWLRERLAAEKAAGVAVVFASHDHDLVEAVADRTVTL</sequence>
<evidence type="ECO:0000256" key="3">
    <source>
        <dbReference type="ARBA" id="ARBA00022741"/>
    </source>
</evidence>
<evidence type="ECO:0000313" key="6">
    <source>
        <dbReference type="EMBL" id="SEQ88304.1"/>
    </source>
</evidence>
<evidence type="ECO:0000256" key="1">
    <source>
        <dbReference type="ARBA" id="ARBA00005417"/>
    </source>
</evidence>
<evidence type="ECO:0000313" key="7">
    <source>
        <dbReference type="Proteomes" id="UP000199352"/>
    </source>
</evidence>